<dbReference type="OrthoDB" id="512401at2"/>
<dbReference type="Pfam" id="PF14462">
    <property type="entry name" value="Prok-E2_E"/>
    <property type="match status" value="1"/>
</dbReference>
<dbReference type="AlphaFoldDB" id="A0A1H7V6P8"/>
<accession>A0A1H7V6P8</accession>
<dbReference type="EMBL" id="FNZZ01000009">
    <property type="protein sequence ID" value="SEM04407.1"/>
    <property type="molecule type" value="Genomic_DNA"/>
</dbReference>
<dbReference type="InterPro" id="IPR025701">
    <property type="entry name" value="UBQ-conjugat_E2_E"/>
</dbReference>
<protein>
    <submittedName>
        <fullName evidence="1">E2 family protein E</fullName>
    </submittedName>
</protein>
<organism evidence="1 2">
    <name type="scientific">Sphingomonas palmae</name>
    <dbReference type="NCBI Taxonomy" id="1855283"/>
    <lineage>
        <taxon>Bacteria</taxon>
        <taxon>Pseudomonadati</taxon>
        <taxon>Pseudomonadota</taxon>
        <taxon>Alphaproteobacteria</taxon>
        <taxon>Sphingomonadales</taxon>
        <taxon>Sphingomonadaceae</taxon>
        <taxon>Sphingomonas</taxon>
    </lineage>
</organism>
<dbReference type="STRING" id="1855283.SAMN05216382_3170"/>
<proteinExistence type="predicted"/>
<gene>
    <name evidence="1" type="ORF">SAMN05216382_3170</name>
</gene>
<dbReference type="RefSeq" id="WP_093008082.1">
    <property type="nucleotide sequence ID" value="NZ_FNZZ01000009.1"/>
</dbReference>
<keyword evidence="2" id="KW-1185">Reference proteome</keyword>
<reference evidence="2" key="1">
    <citation type="submission" date="2016-10" db="EMBL/GenBank/DDBJ databases">
        <authorList>
            <person name="Varghese N."/>
            <person name="Submissions S."/>
        </authorList>
    </citation>
    <scope>NUCLEOTIDE SEQUENCE [LARGE SCALE GENOMIC DNA]</scope>
    <source>
        <strain evidence="2">JS21-1</strain>
    </source>
</reference>
<dbReference type="Proteomes" id="UP000199214">
    <property type="component" value="Unassembled WGS sequence"/>
</dbReference>
<sequence length="126" mass="14233">MAALPMRCRKYLAERGLSYDEVEEGGQRGIVLRAMPLPPGRFDATVADILIMLPPGYPDVAPDMFYAMPWLRLVATSAYARCADVPFTFGSQTWQRWSRHSSDWRPGRDGIWTMIKRVEAALELAA</sequence>
<evidence type="ECO:0000313" key="2">
    <source>
        <dbReference type="Proteomes" id="UP000199214"/>
    </source>
</evidence>
<evidence type="ECO:0000313" key="1">
    <source>
        <dbReference type="EMBL" id="SEM04407.1"/>
    </source>
</evidence>
<name>A0A1H7V6P8_9SPHN</name>